<dbReference type="PROSITE" id="PS51257">
    <property type="entry name" value="PROKAR_LIPOPROTEIN"/>
    <property type="match status" value="1"/>
</dbReference>
<dbReference type="Pfam" id="PF09098">
    <property type="entry name" value="Dehyd-heme_bind"/>
    <property type="match status" value="1"/>
</dbReference>
<dbReference type="Proteomes" id="UP001216253">
    <property type="component" value="Unassembled WGS sequence"/>
</dbReference>
<keyword evidence="7" id="KW-1185">Reference proteome</keyword>
<dbReference type="SUPFAM" id="SSF69298">
    <property type="entry name" value="Quinohemoprotein amine dehydrogenase A chain, domain 3"/>
    <property type="match status" value="1"/>
</dbReference>
<dbReference type="SUPFAM" id="SSF46626">
    <property type="entry name" value="Cytochrome c"/>
    <property type="match status" value="1"/>
</dbReference>
<dbReference type="InterPro" id="IPR036718">
    <property type="entry name" value="H-AmDH_asu_dom2_sf"/>
</dbReference>
<accession>A0ABT5WUN6</accession>
<evidence type="ECO:0000259" key="3">
    <source>
        <dbReference type="Pfam" id="PF09099"/>
    </source>
</evidence>
<feature type="domain" description="Quinohemoprotein amine dehydrogenase alpha subunit" evidence="5">
    <location>
        <begin position="230"/>
        <end position="345"/>
    </location>
</feature>
<feature type="domain" description="Quinohemoprotein amine dehydrogenase alpha subunit" evidence="4">
    <location>
        <begin position="440"/>
        <end position="575"/>
    </location>
</feature>
<feature type="signal peptide" evidence="1">
    <location>
        <begin position="1"/>
        <end position="24"/>
    </location>
</feature>
<dbReference type="InterPro" id="IPR014756">
    <property type="entry name" value="Ig_E-set"/>
</dbReference>
<dbReference type="EMBL" id="JARESE010000062">
    <property type="protein sequence ID" value="MDE8653582.1"/>
    <property type="molecule type" value="Genomic_DNA"/>
</dbReference>
<dbReference type="NCBIfam" id="TIGR03908">
    <property type="entry name" value="QH_alpha"/>
    <property type="match status" value="1"/>
</dbReference>
<organism evidence="6 7">
    <name type="scientific">Novosphingobium album</name>
    <name type="common">ex Liu et al. 2023</name>
    <dbReference type="NCBI Taxonomy" id="3031130"/>
    <lineage>
        <taxon>Bacteria</taxon>
        <taxon>Pseudomonadati</taxon>
        <taxon>Pseudomonadota</taxon>
        <taxon>Alphaproteobacteria</taxon>
        <taxon>Sphingomonadales</taxon>
        <taxon>Sphingomonadaceae</taxon>
        <taxon>Novosphingobium</taxon>
    </lineage>
</organism>
<dbReference type="InterPro" id="IPR015182">
    <property type="entry name" value="QH-AmDH_asu_heme-bd_dom"/>
</dbReference>
<feature type="domain" description="Quinohemoprotein amine dehydrogenase alpha subunit haem binding" evidence="2">
    <location>
        <begin position="47"/>
        <end position="177"/>
    </location>
</feature>
<dbReference type="Pfam" id="PF09099">
    <property type="entry name" value="Qn_am_d_aIII"/>
    <property type="match status" value="1"/>
</dbReference>
<dbReference type="RefSeq" id="WP_275229663.1">
    <property type="nucleotide sequence ID" value="NZ_JARESE010000062.1"/>
</dbReference>
<evidence type="ECO:0000313" key="7">
    <source>
        <dbReference type="Proteomes" id="UP001216253"/>
    </source>
</evidence>
<evidence type="ECO:0000259" key="5">
    <source>
        <dbReference type="Pfam" id="PF14930"/>
    </source>
</evidence>
<protein>
    <submittedName>
        <fullName evidence="6">Quinohemoprotein amine dehydrogenase subunit alpha</fullName>
    </submittedName>
</protein>
<dbReference type="SUPFAM" id="SSF81296">
    <property type="entry name" value="E set domains"/>
    <property type="match status" value="2"/>
</dbReference>
<evidence type="ECO:0000256" key="1">
    <source>
        <dbReference type="SAM" id="SignalP"/>
    </source>
</evidence>
<sequence>MRVTQVRVPWLATAALACASAVFAQSAIHAESPDEAAVEAEAGIPVGDPLVREKCGACHAPDAKGNLSRISWMRTTPEGWAQAIKRMVRLNGLYISPEDSRAVVRSLSASHGLAPEEAVAVSYIPEKRIVDETNIPNEAVRGACVSCHAFGQPLSWRRSKVEWKNLQDLHVALYSQAYAQYSRIEGGDDGDGDGPAKPTNGEVALEYMRKAAPLHTPEWAAWSARQGKPRLAGTWLVTASVPGKGRFVGEMTIAPGTAPDEFRTTTTLRSLADGSTMTRSGNGLVYGGYAWRGRSGSGAGTGGPDNLAAEVRETMHFTPDQQRAIGRWFWGEYHEFGYDVKLVRASAAPAVLAVDPGALKAGSRGAQVVLHGHNLPAAPDVADIGLGSGVAVRKVVSASADKLVLTVDVGADAAPGPRDVAVGGAFLERAFPVYRKVDFLKVTPETGLARLGGGKHAKGFQQFEAIGFDNGADGKANTGDDVAIGPIAVTWSIDEFLSVYYDDDTRFVGQIGQNALFTPASDGPNPERRFGRNNYGDVWVVATAKSEKDAFGKPLSARAYLVVTVPAYQRWDQPELSQ</sequence>
<dbReference type="Gene3D" id="1.10.760.10">
    <property type="entry name" value="Cytochrome c-like domain"/>
    <property type="match status" value="1"/>
</dbReference>
<evidence type="ECO:0000313" key="6">
    <source>
        <dbReference type="EMBL" id="MDE8653582.1"/>
    </source>
</evidence>
<dbReference type="Gene3D" id="2.60.40.10">
    <property type="entry name" value="Immunoglobulins"/>
    <property type="match status" value="2"/>
</dbReference>
<name>A0ABT5WUN6_9SPHN</name>
<dbReference type="Gene3D" id="2.40.128.120">
    <property type="entry name" value="Quinohemoprotein amine dehydrogenase alpha subunit, domain 2"/>
    <property type="match status" value="1"/>
</dbReference>
<dbReference type="InterPro" id="IPR023887">
    <property type="entry name" value="QH-AmDH_asu"/>
</dbReference>
<dbReference type="InterPro" id="IPR036909">
    <property type="entry name" value="Cyt_c-like_dom_sf"/>
</dbReference>
<feature type="domain" description="Quinohemoprotein amine dehydrogenase alpha subunit" evidence="3">
    <location>
        <begin position="349"/>
        <end position="435"/>
    </location>
</feature>
<dbReference type="InterPro" id="IPR009111">
    <property type="entry name" value="QH-AmDH_asu_dom2"/>
</dbReference>
<dbReference type="InterPro" id="IPR015184">
    <property type="entry name" value="QH-AmDH_asu_dom_IV"/>
</dbReference>
<dbReference type="Pfam" id="PF09100">
    <property type="entry name" value="Qn_am_d_aIV"/>
    <property type="match status" value="1"/>
</dbReference>
<dbReference type="InterPro" id="IPR013783">
    <property type="entry name" value="Ig-like_fold"/>
</dbReference>
<feature type="chain" id="PRO_5045250398" evidence="1">
    <location>
        <begin position="25"/>
        <end position="578"/>
    </location>
</feature>
<comment type="caution">
    <text evidence="6">The sequence shown here is derived from an EMBL/GenBank/DDBJ whole genome shotgun (WGS) entry which is preliminary data.</text>
</comment>
<reference evidence="6 7" key="1">
    <citation type="submission" date="2023-03" db="EMBL/GenBank/DDBJ databases">
        <title>NovoSphingobium album sp. nov. isolated from polycyclic aromatic hydrocarbons- and heavy-metal polluted soil.</title>
        <authorList>
            <person name="Liu Z."/>
            <person name="Wang K."/>
        </authorList>
    </citation>
    <scope>NUCLEOTIDE SEQUENCE [LARGE SCALE GENOMIC DNA]</scope>
    <source>
        <strain evidence="6 7">H3SJ31-1</strain>
    </source>
</reference>
<gene>
    <name evidence="6" type="primary">peaA</name>
    <name evidence="6" type="ORF">PYV00_17925</name>
</gene>
<keyword evidence="1" id="KW-0732">Signal</keyword>
<proteinExistence type="predicted"/>
<evidence type="ECO:0000259" key="4">
    <source>
        <dbReference type="Pfam" id="PF09100"/>
    </source>
</evidence>
<evidence type="ECO:0000259" key="2">
    <source>
        <dbReference type="Pfam" id="PF09098"/>
    </source>
</evidence>
<dbReference type="InterPro" id="IPR015183">
    <property type="entry name" value="QH-AmDH_asu_dom_III"/>
</dbReference>
<dbReference type="Pfam" id="PF14930">
    <property type="entry name" value="Qn_am_d_aII"/>
    <property type="match status" value="1"/>
</dbReference>